<name>A0A246JRZ6_9SPHN</name>
<dbReference type="Proteomes" id="UP000197361">
    <property type="component" value="Unassembled WGS sequence"/>
</dbReference>
<dbReference type="AlphaFoldDB" id="A0A246JRZ6"/>
<evidence type="ECO:0000313" key="2">
    <source>
        <dbReference type="Proteomes" id="UP000197361"/>
    </source>
</evidence>
<reference evidence="1 2" key="1">
    <citation type="journal article" date="2010" name="Int. J. Syst. Evol. Microbiol.">
        <title>Sphingopyxis bauzanensis sp. nov., a psychrophilic bacterium isolated from soil.</title>
        <authorList>
            <person name="Zhang D.C."/>
            <person name="Liu H.C."/>
            <person name="Xin Y.H."/>
            <person name="Zhou Y.G."/>
            <person name="Schinner F."/>
            <person name="Margesin R."/>
        </authorList>
    </citation>
    <scope>NUCLEOTIDE SEQUENCE [LARGE SCALE GENOMIC DNA]</scope>
    <source>
        <strain evidence="1 2">DSM 22271</strain>
    </source>
</reference>
<evidence type="ECO:0000313" key="1">
    <source>
        <dbReference type="EMBL" id="OWQ95748.1"/>
    </source>
</evidence>
<gene>
    <name evidence="1" type="ORF">CDQ92_13275</name>
</gene>
<dbReference type="EMBL" id="NISK01000003">
    <property type="protein sequence ID" value="OWQ95748.1"/>
    <property type="molecule type" value="Genomic_DNA"/>
</dbReference>
<comment type="caution">
    <text evidence="1">The sequence shown here is derived from an EMBL/GenBank/DDBJ whole genome shotgun (WGS) entry which is preliminary data.</text>
</comment>
<accession>A0A246JRZ6</accession>
<organism evidence="1 2">
    <name type="scientific">Sphingopyxis bauzanensis</name>
    <dbReference type="NCBI Taxonomy" id="651663"/>
    <lineage>
        <taxon>Bacteria</taxon>
        <taxon>Pseudomonadati</taxon>
        <taxon>Pseudomonadota</taxon>
        <taxon>Alphaproteobacteria</taxon>
        <taxon>Sphingomonadales</taxon>
        <taxon>Sphingomonadaceae</taxon>
        <taxon>Sphingopyxis</taxon>
    </lineage>
</organism>
<sequence length="103" mass="11288">MTARNHIPVNRDDAEIIPPDLGVESRSLGRAPGRASTALPGNPDKAIVRHRLIVAETYHELADDFPDQPGLIALIGINGGVEPFHFIDFRPFHAGRTSRVCQK</sequence>
<proteinExistence type="predicted"/>
<protein>
    <submittedName>
        <fullName evidence="1">Uncharacterized protein</fullName>
    </submittedName>
</protein>
<dbReference type="RefSeq" id="WP_088441850.1">
    <property type="nucleotide sequence ID" value="NZ_BMMC01000002.1"/>
</dbReference>
<keyword evidence="2" id="KW-1185">Reference proteome</keyword>